<dbReference type="AlphaFoldDB" id="A0A9P0HQD0"/>
<keyword evidence="3 8" id="KW-0732">Signal</keyword>
<keyword evidence="5" id="KW-0675">Receptor</keyword>
<comment type="subcellular location">
    <subcellularLocation>
        <location evidence="1">Membrane</location>
        <topology evidence="1">Multi-pass membrane protein</topology>
    </subcellularLocation>
</comment>
<keyword evidence="7" id="KW-0472">Membrane</keyword>
<dbReference type="InterPro" id="IPR023311">
    <property type="entry name" value="Methusela_ecto_dom_2"/>
</dbReference>
<evidence type="ECO:0000256" key="6">
    <source>
        <dbReference type="ARBA" id="ARBA00023224"/>
    </source>
</evidence>
<keyword evidence="7" id="KW-0812">Transmembrane</keyword>
<gene>
    <name evidence="9" type="ORF">NEZAVI_LOCUS13894</name>
</gene>
<protein>
    <submittedName>
        <fullName evidence="9">Uncharacterized protein</fullName>
    </submittedName>
</protein>
<feature type="transmembrane region" description="Helical" evidence="7">
    <location>
        <begin position="164"/>
        <end position="182"/>
    </location>
</feature>
<dbReference type="GO" id="GO:0004930">
    <property type="term" value="F:G protein-coupled receptor activity"/>
    <property type="evidence" value="ECO:0007669"/>
    <property type="project" value="UniProtKB-KW"/>
</dbReference>
<dbReference type="SUPFAM" id="SSF63877">
    <property type="entry name" value="Methuselah ectodomain"/>
    <property type="match status" value="1"/>
</dbReference>
<keyword evidence="4" id="KW-0297">G-protein coupled receptor</keyword>
<dbReference type="Proteomes" id="UP001152798">
    <property type="component" value="Chromosome 6"/>
</dbReference>
<proteinExistence type="inferred from homology"/>
<dbReference type="Gene3D" id="2.170.180.11">
    <property type="entry name" value="Methuselah ectodomain, domain 2"/>
    <property type="match status" value="1"/>
</dbReference>
<comment type="similarity">
    <text evidence="2">Belongs to the G-protein coupled receptor 2 family. Mth subfamily.</text>
</comment>
<dbReference type="PANTHER" id="PTHR46953:SF1">
    <property type="entry name" value="G-PROTEIN COUPLED RECEPTOR MTH-LIKE 1-RELATED"/>
    <property type="match status" value="1"/>
</dbReference>
<evidence type="ECO:0000313" key="10">
    <source>
        <dbReference type="Proteomes" id="UP001152798"/>
    </source>
</evidence>
<dbReference type="PANTHER" id="PTHR46953">
    <property type="entry name" value="G-PROTEIN COUPLED RECEPTOR MTH-LIKE 1-RELATED"/>
    <property type="match status" value="1"/>
</dbReference>
<dbReference type="EMBL" id="OV725082">
    <property type="protein sequence ID" value="CAH1405797.1"/>
    <property type="molecule type" value="Genomic_DNA"/>
</dbReference>
<dbReference type="InterPro" id="IPR036272">
    <property type="entry name" value="Methuselah_N_sf"/>
</dbReference>
<keyword evidence="10" id="KW-1185">Reference proteome</keyword>
<reference evidence="9" key="1">
    <citation type="submission" date="2022-01" db="EMBL/GenBank/DDBJ databases">
        <authorList>
            <person name="King R."/>
        </authorList>
    </citation>
    <scope>NUCLEOTIDE SEQUENCE</scope>
</reference>
<name>A0A9P0HQD0_NEZVI</name>
<accession>A0A9P0HQD0</accession>
<keyword evidence="6" id="KW-0807">Transducer</keyword>
<organism evidence="9 10">
    <name type="scientific">Nezara viridula</name>
    <name type="common">Southern green stink bug</name>
    <name type="synonym">Cimex viridulus</name>
    <dbReference type="NCBI Taxonomy" id="85310"/>
    <lineage>
        <taxon>Eukaryota</taxon>
        <taxon>Metazoa</taxon>
        <taxon>Ecdysozoa</taxon>
        <taxon>Arthropoda</taxon>
        <taxon>Hexapoda</taxon>
        <taxon>Insecta</taxon>
        <taxon>Pterygota</taxon>
        <taxon>Neoptera</taxon>
        <taxon>Paraneoptera</taxon>
        <taxon>Hemiptera</taxon>
        <taxon>Heteroptera</taxon>
        <taxon>Panheteroptera</taxon>
        <taxon>Pentatomomorpha</taxon>
        <taxon>Pentatomoidea</taxon>
        <taxon>Pentatomidae</taxon>
        <taxon>Pentatominae</taxon>
        <taxon>Nezara</taxon>
    </lineage>
</organism>
<evidence type="ECO:0000256" key="7">
    <source>
        <dbReference type="SAM" id="Phobius"/>
    </source>
</evidence>
<evidence type="ECO:0000256" key="8">
    <source>
        <dbReference type="SAM" id="SignalP"/>
    </source>
</evidence>
<feature type="chain" id="PRO_5040185493" evidence="8">
    <location>
        <begin position="18"/>
        <end position="200"/>
    </location>
</feature>
<dbReference type="GO" id="GO:0016020">
    <property type="term" value="C:membrane"/>
    <property type="evidence" value="ECO:0007669"/>
    <property type="project" value="UniProtKB-SubCell"/>
</dbReference>
<dbReference type="Gene3D" id="1.20.1070.10">
    <property type="entry name" value="Rhodopsin 7-helix transmembrane proteins"/>
    <property type="match status" value="1"/>
</dbReference>
<feature type="signal peptide" evidence="8">
    <location>
        <begin position="1"/>
        <end position="17"/>
    </location>
</feature>
<evidence type="ECO:0000256" key="4">
    <source>
        <dbReference type="ARBA" id="ARBA00023040"/>
    </source>
</evidence>
<evidence type="ECO:0000256" key="5">
    <source>
        <dbReference type="ARBA" id="ARBA00023170"/>
    </source>
</evidence>
<sequence length="200" mass="22455">MHRLLLLLVAAFPLCRAQDVLLECPPGQSCVRKCCPEGQKIGPRACVPGGLGLDVPNGTLIVVDRPKCPMFYLEPGSDEFEIFYNGTLMYTDRDTQVVTREFCLDENDFNSTFAYICFPPNEEEVLEATLQAYSIGLCFSIPFLLATVIVYASFKRLRNLHGKCILYHTSCMLLSYIFLALLQNGHFQEEMPCIIVGKPV</sequence>
<evidence type="ECO:0000313" key="9">
    <source>
        <dbReference type="EMBL" id="CAH1405797.1"/>
    </source>
</evidence>
<evidence type="ECO:0000256" key="1">
    <source>
        <dbReference type="ARBA" id="ARBA00004141"/>
    </source>
</evidence>
<dbReference type="OrthoDB" id="6134459at2759"/>
<evidence type="ECO:0000256" key="3">
    <source>
        <dbReference type="ARBA" id="ARBA00022729"/>
    </source>
</evidence>
<keyword evidence="7" id="KW-1133">Transmembrane helix</keyword>
<evidence type="ECO:0000256" key="2">
    <source>
        <dbReference type="ARBA" id="ARBA00008979"/>
    </source>
</evidence>
<dbReference type="InterPro" id="IPR052808">
    <property type="entry name" value="GPCR_Mth-like"/>
</dbReference>
<feature type="transmembrane region" description="Helical" evidence="7">
    <location>
        <begin position="130"/>
        <end position="152"/>
    </location>
</feature>